<feature type="transmembrane region" description="Helical" evidence="12">
    <location>
        <begin position="140"/>
        <end position="165"/>
    </location>
</feature>
<dbReference type="Gene3D" id="1.10.1760.20">
    <property type="match status" value="1"/>
</dbReference>
<keyword evidence="3 12" id="KW-0813">Transport</keyword>
<dbReference type="GO" id="GO:0015087">
    <property type="term" value="F:cobalt ion transmembrane transporter activity"/>
    <property type="evidence" value="ECO:0007669"/>
    <property type="project" value="UniProtKB-UniRule"/>
</dbReference>
<keyword evidence="10 12" id="KW-0472">Membrane</keyword>
<evidence type="ECO:0000313" key="14">
    <source>
        <dbReference type="Proteomes" id="UP000006556"/>
    </source>
</evidence>
<keyword evidence="7" id="KW-0732">Signal</keyword>
<dbReference type="KEGG" id="pth:PTH_0949"/>
<dbReference type="STRING" id="370438.PTH_0949"/>
<dbReference type="PANTHER" id="PTHR43627:SF1">
    <property type="entry name" value="COBALT TRANSPORT PROTEIN CBIM"/>
    <property type="match status" value="1"/>
</dbReference>
<keyword evidence="4 12" id="KW-1003">Cell membrane</keyword>
<dbReference type="InterPro" id="IPR002751">
    <property type="entry name" value="CbiM/NikMN"/>
</dbReference>
<dbReference type="GO" id="GO:0043190">
    <property type="term" value="C:ATP-binding cassette (ABC) transporter complex"/>
    <property type="evidence" value="ECO:0007669"/>
    <property type="project" value="InterPro"/>
</dbReference>
<feature type="transmembrane region" description="Helical" evidence="12">
    <location>
        <begin position="45"/>
        <end position="64"/>
    </location>
</feature>
<evidence type="ECO:0000256" key="5">
    <source>
        <dbReference type="ARBA" id="ARBA00022573"/>
    </source>
</evidence>
<evidence type="ECO:0000256" key="1">
    <source>
        <dbReference type="ARBA" id="ARBA00004651"/>
    </source>
</evidence>
<keyword evidence="2 12" id="KW-0171">Cobalt transport</keyword>
<keyword evidence="9 12" id="KW-0406">Ion transport</keyword>
<keyword evidence="14" id="KW-1185">Reference proteome</keyword>
<evidence type="ECO:0000256" key="8">
    <source>
        <dbReference type="ARBA" id="ARBA00022989"/>
    </source>
</evidence>
<evidence type="ECO:0000313" key="13">
    <source>
        <dbReference type="EMBL" id="BAF59130.1"/>
    </source>
</evidence>
<gene>
    <name evidence="13" type="primary">CbiM</name>
    <name evidence="12" type="synonym">cbiM</name>
    <name evidence="13" type="ordered locus">PTH_0949</name>
</gene>
<reference evidence="14" key="1">
    <citation type="journal article" date="2008" name="Genome Res.">
        <title>The genome of Pelotomaculum thermopropionicum reveals niche-associated evolution in anaerobic microbiota.</title>
        <authorList>
            <person name="Kosaka T."/>
            <person name="Kato S."/>
            <person name="Shimoyama T."/>
            <person name="Ishii S."/>
            <person name="Abe T."/>
            <person name="Watanabe K."/>
        </authorList>
    </citation>
    <scope>NUCLEOTIDE SEQUENCE [LARGE SCALE GENOMIC DNA]</scope>
    <source>
        <strain evidence="14">DSM 13744 / JCM 10971 / SI</strain>
    </source>
</reference>
<comment type="pathway">
    <text evidence="12">Cofactor biosynthesis; adenosylcobalamin biosynthesis.</text>
</comment>
<dbReference type="Pfam" id="PF01891">
    <property type="entry name" value="CbiM"/>
    <property type="match status" value="1"/>
</dbReference>
<feature type="transmembrane region" description="Helical" evidence="12">
    <location>
        <begin position="7"/>
        <end position="25"/>
    </location>
</feature>
<organism evidence="13 14">
    <name type="scientific">Pelotomaculum thermopropionicum (strain DSM 13744 / JCM 10971 / SI)</name>
    <dbReference type="NCBI Taxonomy" id="370438"/>
    <lineage>
        <taxon>Bacteria</taxon>
        <taxon>Bacillati</taxon>
        <taxon>Bacillota</taxon>
        <taxon>Clostridia</taxon>
        <taxon>Eubacteriales</taxon>
        <taxon>Desulfotomaculaceae</taxon>
        <taxon>Pelotomaculum</taxon>
    </lineage>
</organism>
<keyword evidence="11 12" id="KW-0170">Cobalt</keyword>
<dbReference type="EMBL" id="AP009389">
    <property type="protein sequence ID" value="BAF59130.1"/>
    <property type="molecule type" value="Genomic_DNA"/>
</dbReference>
<evidence type="ECO:0000256" key="12">
    <source>
        <dbReference type="HAMAP-Rule" id="MF_01462"/>
    </source>
</evidence>
<dbReference type="Proteomes" id="UP000006556">
    <property type="component" value="Chromosome"/>
</dbReference>
<evidence type="ECO:0000256" key="2">
    <source>
        <dbReference type="ARBA" id="ARBA00022426"/>
    </source>
</evidence>
<keyword evidence="8 12" id="KW-1133">Transmembrane helix</keyword>
<keyword evidence="6 12" id="KW-0812">Transmembrane</keyword>
<feature type="transmembrane region" description="Helical" evidence="12">
    <location>
        <begin position="76"/>
        <end position="100"/>
    </location>
</feature>
<keyword evidence="5 12" id="KW-0169">Cobalamin biosynthesis</keyword>
<dbReference type="InterPro" id="IPR018024">
    <property type="entry name" value="CbiM"/>
</dbReference>
<dbReference type="AlphaFoldDB" id="A5D3Q0"/>
<sequence>MHIAEGMLPLGWAAAYTGIATPFLARGIWDYKRLAAREPSVRQLVGALTAAVFVISLLPVPVPVTGTCSHPGGTPLAAVLAGPWLAMVMALIALLFQALFLAHGGLTTLGANTLTMGIFGGLTGYLVYRLLRRFGLDLAWAAGCAGFLGDLSIYLGSSLQLALAIHGTTPWHQVWKVVFAAYLPTQLPLALLEGILTGLAVGYVAARRPDLLARLGYALAQKGPPVPEGGVLREEK</sequence>
<evidence type="ECO:0000256" key="6">
    <source>
        <dbReference type="ARBA" id="ARBA00022692"/>
    </source>
</evidence>
<dbReference type="HAMAP" id="MF_01462">
    <property type="entry name" value="CbiM"/>
    <property type="match status" value="1"/>
</dbReference>
<comment type="subunit">
    <text evidence="12">Forms an energy-coupling factor (ECF) transporter complex composed of an ATP-binding protein (A component, CbiO), a transmembrane protein (T component, CbiQ) and 2 possible substrate-capture proteins (S components, CbiM and CbiN) of unknown stoichimetry.</text>
</comment>
<dbReference type="eggNOG" id="COG0310">
    <property type="taxonomic scope" value="Bacteria"/>
</dbReference>
<comment type="function">
    <text evidence="12">Part of the energy-coupling factor (ECF) transporter complex CbiMNOQ involved in cobalt import.</text>
</comment>
<dbReference type="UniPathway" id="UPA00148"/>
<dbReference type="HOGENOM" id="CLU_052508_3_0_9"/>
<protein>
    <recommendedName>
        <fullName evidence="12">Cobalt transport protein CbiM</fullName>
    </recommendedName>
    <alternativeName>
        <fullName evidence="12">Energy-coupling factor transporter probable substrate-capture protein CbiM</fullName>
        <shortName evidence="12">ECF transporter S component CbiM</shortName>
    </alternativeName>
</protein>
<proteinExistence type="inferred from homology"/>
<evidence type="ECO:0000256" key="4">
    <source>
        <dbReference type="ARBA" id="ARBA00022475"/>
    </source>
</evidence>
<dbReference type="GO" id="GO:0009236">
    <property type="term" value="P:cobalamin biosynthetic process"/>
    <property type="evidence" value="ECO:0007669"/>
    <property type="project" value="UniProtKB-UniRule"/>
</dbReference>
<evidence type="ECO:0000256" key="9">
    <source>
        <dbReference type="ARBA" id="ARBA00023065"/>
    </source>
</evidence>
<evidence type="ECO:0000256" key="10">
    <source>
        <dbReference type="ARBA" id="ARBA00023136"/>
    </source>
</evidence>
<name>A5D3Q0_PELTS</name>
<feature type="transmembrane region" description="Helical" evidence="12">
    <location>
        <begin position="106"/>
        <end position="128"/>
    </location>
</feature>
<evidence type="ECO:0000256" key="11">
    <source>
        <dbReference type="ARBA" id="ARBA00023285"/>
    </source>
</evidence>
<accession>A5D3Q0</accession>
<feature type="transmembrane region" description="Helical" evidence="12">
    <location>
        <begin position="185"/>
        <end position="206"/>
    </location>
</feature>
<evidence type="ECO:0000256" key="3">
    <source>
        <dbReference type="ARBA" id="ARBA00022448"/>
    </source>
</evidence>
<evidence type="ECO:0000256" key="7">
    <source>
        <dbReference type="ARBA" id="ARBA00022729"/>
    </source>
</evidence>
<comment type="similarity">
    <text evidence="12">Belongs to the CbiM family.</text>
</comment>
<dbReference type="PANTHER" id="PTHR43627">
    <property type="match status" value="1"/>
</dbReference>
<comment type="subcellular location">
    <subcellularLocation>
        <location evidence="1 12">Cell membrane</location>
        <topology evidence="1 12">Multi-pass membrane protein</topology>
    </subcellularLocation>
</comment>
<dbReference type="NCBIfam" id="NF006184">
    <property type="entry name" value="PRK08319.1"/>
    <property type="match status" value="1"/>
</dbReference>